<keyword evidence="1" id="KW-0472">Membrane</keyword>
<name>A0A1Y5RGQ6_9RHOB</name>
<dbReference type="Proteomes" id="UP000193862">
    <property type="component" value="Unassembled WGS sequence"/>
</dbReference>
<organism evidence="2 3">
    <name type="scientific">Aquimixticola soesokkakensis</name>
    <dbReference type="NCBI Taxonomy" id="1519096"/>
    <lineage>
        <taxon>Bacteria</taxon>
        <taxon>Pseudomonadati</taxon>
        <taxon>Pseudomonadota</taxon>
        <taxon>Alphaproteobacteria</taxon>
        <taxon>Rhodobacterales</taxon>
        <taxon>Paracoccaceae</taxon>
        <taxon>Aquimixticola</taxon>
    </lineage>
</organism>
<dbReference type="EMBL" id="FWFS01000001">
    <property type="protein sequence ID" value="SLN17058.1"/>
    <property type="molecule type" value="Genomic_DNA"/>
</dbReference>
<reference evidence="2 3" key="1">
    <citation type="submission" date="2017-03" db="EMBL/GenBank/DDBJ databases">
        <authorList>
            <person name="Afonso C.L."/>
            <person name="Miller P.J."/>
            <person name="Scott M.A."/>
            <person name="Spackman E."/>
            <person name="Goraichik I."/>
            <person name="Dimitrov K.M."/>
            <person name="Suarez D.L."/>
            <person name="Swayne D.E."/>
        </authorList>
    </citation>
    <scope>NUCLEOTIDE SEQUENCE [LARGE SCALE GENOMIC DNA]</scope>
    <source>
        <strain evidence="2 3">CECT 8620</strain>
    </source>
</reference>
<feature type="transmembrane region" description="Helical" evidence="1">
    <location>
        <begin position="26"/>
        <end position="46"/>
    </location>
</feature>
<evidence type="ECO:0000313" key="3">
    <source>
        <dbReference type="Proteomes" id="UP000193862"/>
    </source>
</evidence>
<keyword evidence="3" id="KW-1185">Reference proteome</keyword>
<protein>
    <submittedName>
        <fullName evidence="2">Uncharacterized protein</fullName>
    </submittedName>
</protein>
<dbReference type="RefSeq" id="WP_159453182.1">
    <property type="nucleotide sequence ID" value="NZ_FWFS01000001.1"/>
</dbReference>
<keyword evidence="1" id="KW-1133">Transmembrane helix</keyword>
<evidence type="ECO:0000313" key="2">
    <source>
        <dbReference type="EMBL" id="SLN17058.1"/>
    </source>
</evidence>
<evidence type="ECO:0000256" key="1">
    <source>
        <dbReference type="SAM" id="Phobius"/>
    </source>
</evidence>
<keyword evidence="1" id="KW-0812">Transmembrane</keyword>
<sequence>MFGLAGLAALPRAVMRAFIGLCIWLMFRPGGWAVVCVLVLVAVKLVPRS</sequence>
<dbReference type="AlphaFoldDB" id="A0A1Y5RGQ6"/>
<accession>A0A1Y5RGQ6</accession>
<proteinExistence type="predicted"/>
<gene>
    <name evidence="2" type="ORF">AQS8620_00362</name>
</gene>